<reference evidence="1 2" key="1">
    <citation type="submission" date="2020-09" db="EMBL/GenBank/DDBJ databases">
        <title>Genome sequencing and assembly of Pontibacter sp.</title>
        <authorList>
            <person name="Chhetri G."/>
        </authorList>
    </citation>
    <scope>NUCLEOTIDE SEQUENCE [LARGE SCALE GENOMIC DNA]</scope>
    <source>
        <strain evidence="1 2">JH31</strain>
    </source>
</reference>
<evidence type="ECO:0000313" key="1">
    <source>
        <dbReference type="EMBL" id="MBD1397185.1"/>
    </source>
</evidence>
<dbReference type="Proteomes" id="UP000625551">
    <property type="component" value="Unassembled WGS sequence"/>
</dbReference>
<proteinExistence type="predicted"/>
<evidence type="ECO:0008006" key="3">
    <source>
        <dbReference type="Google" id="ProtNLM"/>
    </source>
</evidence>
<sequence>MRFDPGLLNPAHAGGGAPCAFYNYYYDGQSKALGNVHSRMALVAFDDSYTYEQAVFAAGKHGFIESVGQEVRTNSARLYPVQLVDGLSCKQVEQAIRVLEQDPGIAYAAPYFLMDSGAGVQLLGISNEFIVTVKDHKQAGKVLERLANATRTAIVTSLSDETYILRADKNSKGNALEMANFFHEQPLIKHAEPDFVVSLEM</sequence>
<evidence type="ECO:0000313" key="2">
    <source>
        <dbReference type="Proteomes" id="UP000625551"/>
    </source>
</evidence>
<name>A0ABR7XFW5_9BACT</name>
<dbReference type="EMBL" id="JACXAJ010000002">
    <property type="protein sequence ID" value="MBD1397185.1"/>
    <property type="molecule type" value="Genomic_DNA"/>
</dbReference>
<accession>A0ABR7XFW5</accession>
<keyword evidence="2" id="KW-1185">Reference proteome</keyword>
<gene>
    <name evidence="1" type="ORF">H9Q13_08420</name>
</gene>
<protein>
    <recommendedName>
        <fullName evidence="3">Amino acid ABC transporter substrate-binding protein</fullName>
    </recommendedName>
</protein>
<comment type="caution">
    <text evidence="1">The sequence shown here is derived from an EMBL/GenBank/DDBJ whole genome shotgun (WGS) entry which is preliminary data.</text>
</comment>
<organism evidence="1 2">
    <name type="scientific">Pontibacter aquaedesilientis</name>
    <dbReference type="NCBI Taxonomy" id="2766980"/>
    <lineage>
        <taxon>Bacteria</taxon>
        <taxon>Pseudomonadati</taxon>
        <taxon>Bacteroidota</taxon>
        <taxon>Cytophagia</taxon>
        <taxon>Cytophagales</taxon>
        <taxon>Hymenobacteraceae</taxon>
        <taxon>Pontibacter</taxon>
    </lineage>
</organism>